<comment type="similarity">
    <text evidence="1">Belongs to the TrbE/VirB4 family.</text>
</comment>
<feature type="domain" description="CagE TrbE VirB component of type IV transporter system central" evidence="6">
    <location>
        <begin position="176"/>
        <end position="380"/>
    </location>
</feature>
<dbReference type="GO" id="GO:0005524">
    <property type="term" value="F:ATP binding"/>
    <property type="evidence" value="ECO:0007669"/>
    <property type="project" value="UniProtKB-KW"/>
</dbReference>
<protein>
    <recommendedName>
        <fullName evidence="5">Type IV secretion system protein virB4</fullName>
    </recommendedName>
</protein>
<dbReference type="EMBL" id="CP158265">
    <property type="protein sequence ID" value="XDJ77880.1"/>
    <property type="molecule type" value="Genomic_DNA"/>
</dbReference>
<sequence length="809" mass="89020">MTAATALAVDERLISRYLPYSHHVTDRIIACDNHEYLAVIKVAGRAPDAYGQAELKDWIEALHNVLRGLPMGSLGLYSHIIRRRVTEYPDSTFAQPFATRFDAAYRATFDTSGLMVNDLYLSVLIHPVADPVLGTFASLEKADAKRLAHWQDESIERLDSAVRALTAGLYRYDPQILGIEDRRGLAFSETAEFLGFLLSGTHRPVPISRERLRETLPQARPIFGRHGELGELRTVAGSRLFGMMELRDYPEATKPGHLDRLLGLPHEFVLTQSWGSHTGAAAKKLVKKHHKLLVDSGDDSVSQVTQLAEVMDDLTSARLGLGDHHATLLVYGISADSVRQALAHTATALAEDAVGFRPLDRALEAGFWAQLPGNWHWRPRPVPVTSLNFLCFSSLHNQLTGKPAGNPWGPAVTMLKTQTGSPFFFNFHASTEDLDETGKRRPGNTLIIGMTGTGKTVLQGMLLTQAQKFGAACVVWDKDQGMQVLIMALGGRYFNIRLGEPTGWNPFQMEPTKGNVAFMVRLVIYLAERQGEAVTTRQRADITQAVQQLTTLIDRPARTLSTLNTLLPNPYSEDDTRSTIHARLAPWCQGGEYGWVFDNPTDDLDLQTGSDRPALFGFDLTELLDDDEVRGAATLYLKHRVDALHDGRRIINLYDECQHPLKDAHFQESMQDAARTIRKKNGVLALATQEPGAIIDNPVGASLVQQTATLILLPNPKARARDYIEGFGLTAAEFELLQSLGEASRKFLVKQGASVTVAQLDLSGCDDELLVFSGSPDMAEIAEAAVAQAGTDPAAWLPVYLAAVKQARQ</sequence>
<evidence type="ECO:0000313" key="8">
    <source>
        <dbReference type="EMBL" id="XDJ57479.1"/>
    </source>
</evidence>
<dbReference type="AlphaFoldDB" id="A0AB39DU25"/>
<dbReference type="InterPro" id="IPR004346">
    <property type="entry name" value="CagE_TrbE_VirB"/>
</dbReference>
<dbReference type="SUPFAM" id="SSF52540">
    <property type="entry name" value="P-loop containing nucleoside triphosphate hydrolases"/>
    <property type="match status" value="1"/>
</dbReference>
<dbReference type="InterPro" id="IPR027417">
    <property type="entry name" value="P-loop_NTPase"/>
</dbReference>
<dbReference type="Pfam" id="PF03135">
    <property type="entry name" value="CagE_TrbE_VirB"/>
    <property type="match status" value="1"/>
</dbReference>
<proteinExistence type="inferred from homology"/>
<evidence type="ECO:0000256" key="4">
    <source>
        <dbReference type="ARBA" id="ARBA00023026"/>
    </source>
</evidence>
<dbReference type="Pfam" id="PF19044">
    <property type="entry name" value="P-loop_TraG"/>
    <property type="match status" value="1"/>
</dbReference>
<reference evidence="8" key="1">
    <citation type="submission" date="2024-05" db="EMBL/GenBank/DDBJ databases">
        <authorList>
            <person name="Luo Y.-C."/>
            <person name="Nicholds J."/>
            <person name="Mortimer T."/>
            <person name="Maboni G."/>
        </authorList>
    </citation>
    <scope>NUCLEOTIDE SEQUENCE</scope>
    <source>
        <strain evidence="9">143769</strain>
        <strain evidence="8">148131</strain>
    </source>
</reference>
<keyword evidence="4" id="KW-0843">Virulence</keyword>
<evidence type="ECO:0000313" key="9">
    <source>
        <dbReference type="EMBL" id="XDJ77880.1"/>
    </source>
</evidence>
<evidence type="ECO:0000259" key="6">
    <source>
        <dbReference type="Pfam" id="PF03135"/>
    </source>
</evidence>
<dbReference type="InterPro" id="IPR018145">
    <property type="entry name" value="CagE_TrbE_VirB_cntrl_dom"/>
</dbReference>
<dbReference type="PANTHER" id="PTHR30121:SF12">
    <property type="entry name" value="TYPE IV SECRETION SYSTEM PROTEIN CAGE"/>
    <property type="match status" value="1"/>
</dbReference>
<dbReference type="InterPro" id="IPR051162">
    <property type="entry name" value="T4SS_component"/>
</dbReference>
<keyword evidence="2" id="KW-0547">Nucleotide-binding</keyword>
<name>A0AB39DU25_9BURK</name>
<gene>
    <name evidence="8" type="ORF">ABRY90_09310</name>
    <name evidence="9" type="ORF">ABRZ10_03465</name>
</gene>
<accession>A0AB39DU25</accession>
<organism evidence="8">
    <name type="scientific">Castellaniella ginsengisoli</name>
    <dbReference type="NCBI Taxonomy" id="546114"/>
    <lineage>
        <taxon>Bacteria</taxon>
        <taxon>Pseudomonadati</taxon>
        <taxon>Pseudomonadota</taxon>
        <taxon>Betaproteobacteria</taxon>
        <taxon>Burkholderiales</taxon>
        <taxon>Alcaligenaceae</taxon>
        <taxon>Castellaniella</taxon>
    </lineage>
</organism>
<dbReference type="EMBL" id="CP158258">
    <property type="protein sequence ID" value="XDJ57479.1"/>
    <property type="molecule type" value="Genomic_DNA"/>
</dbReference>
<evidence type="ECO:0000256" key="5">
    <source>
        <dbReference type="ARBA" id="ARBA00023635"/>
    </source>
</evidence>
<evidence type="ECO:0000259" key="7">
    <source>
        <dbReference type="Pfam" id="PF19044"/>
    </source>
</evidence>
<dbReference type="NCBIfam" id="TIGR00929">
    <property type="entry name" value="VirB4_CagE"/>
    <property type="match status" value="1"/>
</dbReference>
<evidence type="ECO:0000256" key="2">
    <source>
        <dbReference type="ARBA" id="ARBA00022741"/>
    </source>
</evidence>
<dbReference type="InterPro" id="IPR043964">
    <property type="entry name" value="P-loop_TraG"/>
</dbReference>
<evidence type="ECO:0000256" key="1">
    <source>
        <dbReference type="ARBA" id="ARBA00006512"/>
    </source>
</evidence>
<dbReference type="RefSeq" id="WP_368648399.1">
    <property type="nucleotide sequence ID" value="NZ_CP158258.1"/>
</dbReference>
<keyword evidence="3" id="KW-0067">ATP-binding</keyword>
<evidence type="ECO:0000256" key="3">
    <source>
        <dbReference type="ARBA" id="ARBA00022840"/>
    </source>
</evidence>
<dbReference type="PANTHER" id="PTHR30121">
    <property type="entry name" value="UNCHARACTERIZED PROTEIN YJGR-RELATED"/>
    <property type="match status" value="1"/>
</dbReference>
<dbReference type="Gene3D" id="3.40.50.300">
    <property type="entry name" value="P-loop containing nucleotide triphosphate hydrolases"/>
    <property type="match status" value="2"/>
</dbReference>
<feature type="domain" description="TraG P-loop" evidence="7">
    <location>
        <begin position="438"/>
        <end position="744"/>
    </location>
</feature>